<dbReference type="InterPro" id="IPR035966">
    <property type="entry name" value="PKF_sf"/>
</dbReference>
<dbReference type="FunFam" id="3.40.50.460:FF:000008">
    <property type="entry name" value="ATP-dependent 6-phosphofructokinase"/>
    <property type="match status" value="1"/>
</dbReference>
<dbReference type="InterPro" id="IPR022953">
    <property type="entry name" value="ATP_PFK"/>
</dbReference>
<dbReference type="InterPro" id="IPR027417">
    <property type="entry name" value="P-loop_NTPase"/>
</dbReference>
<dbReference type="SUPFAM" id="SSF52540">
    <property type="entry name" value="P-loop containing nucleoside triphosphate hydrolases"/>
    <property type="match status" value="1"/>
</dbReference>
<dbReference type="InterPro" id="IPR009161">
    <property type="entry name" value="6-Pfructokinase_euk"/>
</dbReference>
<keyword evidence="7" id="KW-0808">Transferase</keyword>
<dbReference type="GO" id="GO:0048029">
    <property type="term" value="F:monosaccharide binding"/>
    <property type="evidence" value="ECO:0007669"/>
    <property type="project" value="TreeGrafter"/>
</dbReference>
<comment type="pathway">
    <text evidence="3">Carbohydrate degradation; glycolysis; D-glyceraldehyde 3-phosphate and glycerone phosphate from D-glucose: step 3/4.</text>
</comment>
<dbReference type="Gene3D" id="3.40.50.450">
    <property type="match status" value="2"/>
</dbReference>
<keyword evidence="9" id="KW-0547">Nucleotide-binding</keyword>
<dbReference type="Gene3D" id="3.40.50.460">
    <property type="entry name" value="Phosphofructokinase domain"/>
    <property type="match status" value="2"/>
</dbReference>
<keyword evidence="15" id="KW-0812">Transmembrane</keyword>
<keyword evidence="10" id="KW-0418">Kinase</keyword>
<dbReference type="WBParaSite" id="EEL_0000008701-mRNA-1">
    <property type="protein sequence ID" value="EEL_0000008701-mRNA-1"/>
    <property type="gene ID" value="EEL_0000008701"/>
</dbReference>
<keyword evidence="15" id="KW-0472">Membrane</keyword>
<keyword evidence="8" id="KW-0479">Metal-binding</keyword>
<keyword evidence="11" id="KW-0067">ATP-binding</keyword>
<reference evidence="19" key="1">
    <citation type="submission" date="2017-02" db="UniProtKB">
        <authorList>
            <consortium name="WormBaseParasite"/>
        </authorList>
    </citation>
    <scope>IDENTIFICATION</scope>
</reference>
<evidence type="ECO:0000256" key="13">
    <source>
        <dbReference type="ARBA" id="ARBA00023152"/>
    </source>
</evidence>
<dbReference type="Proteomes" id="UP000050640">
    <property type="component" value="Unplaced"/>
</dbReference>
<dbReference type="InterPro" id="IPR015912">
    <property type="entry name" value="Phosphofructokinase_CS"/>
</dbReference>
<dbReference type="Gene3D" id="3.40.50.300">
    <property type="entry name" value="P-loop containing nucleotide triphosphate hydrolases"/>
    <property type="match status" value="1"/>
</dbReference>
<dbReference type="GO" id="GO:0042802">
    <property type="term" value="F:identical protein binding"/>
    <property type="evidence" value="ECO:0007669"/>
    <property type="project" value="TreeGrafter"/>
</dbReference>
<dbReference type="GO" id="GO:0061621">
    <property type="term" value="P:canonical glycolysis"/>
    <property type="evidence" value="ECO:0007669"/>
    <property type="project" value="TreeGrafter"/>
</dbReference>
<evidence type="ECO:0000256" key="3">
    <source>
        <dbReference type="ARBA" id="ARBA00004679"/>
    </source>
</evidence>
<keyword evidence="5" id="KW-0963">Cytoplasm</keyword>
<evidence type="ECO:0000259" key="16">
    <source>
        <dbReference type="Pfam" id="PF00005"/>
    </source>
</evidence>
<keyword evidence="12" id="KW-0460">Magnesium</keyword>
<evidence type="ECO:0000256" key="8">
    <source>
        <dbReference type="ARBA" id="ARBA00022723"/>
    </source>
</evidence>
<comment type="subcellular location">
    <subcellularLocation>
        <location evidence="2">Cytoplasm</location>
    </subcellularLocation>
</comment>
<feature type="transmembrane region" description="Helical" evidence="15">
    <location>
        <begin position="91"/>
        <end position="109"/>
    </location>
</feature>
<evidence type="ECO:0000256" key="15">
    <source>
        <dbReference type="SAM" id="Phobius"/>
    </source>
</evidence>
<evidence type="ECO:0000256" key="11">
    <source>
        <dbReference type="ARBA" id="ARBA00022840"/>
    </source>
</evidence>
<protein>
    <recommendedName>
        <fullName evidence="4">6-phosphofructokinase</fullName>
        <ecNumber evidence="4">2.7.1.11</ecNumber>
    </recommendedName>
</protein>
<evidence type="ECO:0000256" key="5">
    <source>
        <dbReference type="ARBA" id="ARBA00022490"/>
    </source>
</evidence>
<dbReference type="PANTHER" id="PTHR13697">
    <property type="entry name" value="PHOSPHOFRUCTOKINASE"/>
    <property type="match status" value="1"/>
</dbReference>
<evidence type="ECO:0000256" key="12">
    <source>
        <dbReference type="ARBA" id="ARBA00022842"/>
    </source>
</evidence>
<evidence type="ECO:0000256" key="6">
    <source>
        <dbReference type="ARBA" id="ARBA00022533"/>
    </source>
</evidence>
<evidence type="ECO:0000256" key="2">
    <source>
        <dbReference type="ARBA" id="ARBA00004496"/>
    </source>
</evidence>
<dbReference type="PROSITE" id="PS00433">
    <property type="entry name" value="PHOSPHOFRUCTOKINASE"/>
    <property type="match status" value="2"/>
</dbReference>
<dbReference type="GO" id="GO:0046872">
    <property type="term" value="F:metal ion binding"/>
    <property type="evidence" value="ECO:0007669"/>
    <property type="project" value="UniProtKB-KW"/>
</dbReference>
<name>A0A0R3RFF3_9BILA</name>
<dbReference type="GO" id="GO:0030388">
    <property type="term" value="P:fructose 1,6-bisphosphate metabolic process"/>
    <property type="evidence" value="ECO:0007669"/>
    <property type="project" value="TreeGrafter"/>
</dbReference>
<feature type="domain" description="ABC transporter" evidence="16">
    <location>
        <begin position="182"/>
        <end position="296"/>
    </location>
</feature>
<dbReference type="NCBIfam" id="TIGR02478">
    <property type="entry name" value="6PF1K_euk"/>
    <property type="match status" value="1"/>
</dbReference>
<dbReference type="GO" id="GO:0070095">
    <property type="term" value="F:fructose-6-phosphate binding"/>
    <property type="evidence" value="ECO:0007669"/>
    <property type="project" value="TreeGrafter"/>
</dbReference>
<dbReference type="GO" id="GO:0006002">
    <property type="term" value="P:fructose 6-phosphate metabolic process"/>
    <property type="evidence" value="ECO:0007669"/>
    <property type="project" value="InterPro"/>
</dbReference>
<dbReference type="FunFam" id="3.40.50.460:FF:000007">
    <property type="entry name" value="ATP-dependent 6-phosphofructokinase"/>
    <property type="match status" value="1"/>
</dbReference>
<dbReference type="GO" id="GO:0016208">
    <property type="term" value="F:AMP binding"/>
    <property type="evidence" value="ECO:0007669"/>
    <property type="project" value="TreeGrafter"/>
</dbReference>
<feature type="domain" description="Phosphofructokinase" evidence="17">
    <location>
        <begin position="721"/>
        <end position="1005"/>
    </location>
</feature>
<comment type="catalytic activity">
    <reaction evidence="14">
        <text>beta-D-fructose 6-phosphate + ATP = beta-D-fructose 1,6-bisphosphate + ADP + H(+)</text>
        <dbReference type="Rhea" id="RHEA:16109"/>
        <dbReference type="ChEBI" id="CHEBI:15378"/>
        <dbReference type="ChEBI" id="CHEBI:30616"/>
        <dbReference type="ChEBI" id="CHEBI:32966"/>
        <dbReference type="ChEBI" id="CHEBI:57634"/>
        <dbReference type="ChEBI" id="CHEBI:456216"/>
        <dbReference type="EC" id="2.7.1.11"/>
    </reaction>
</comment>
<evidence type="ECO:0000256" key="10">
    <source>
        <dbReference type="ARBA" id="ARBA00022777"/>
    </source>
</evidence>
<dbReference type="EC" id="2.7.1.11" evidence="4"/>
<dbReference type="FunFam" id="3.40.50.450:FF:000043">
    <property type="entry name" value="ATP-dependent 6-phosphofructokinase, platelet type"/>
    <property type="match status" value="1"/>
</dbReference>
<dbReference type="STRING" id="1147741.A0A0R3RFF3"/>
<dbReference type="InterPro" id="IPR000023">
    <property type="entry name" value="Phosphofructokinase_dom"/>
</dbReference>
<evidence type="ECO:0000256" key="7">
    <source>
        <dbReference type="ARBA" id="ARBA00022679"/>
    </source>
</evidence>
<evidence type="ECO:0000256" key="1">
    <source>
        <dbReference type="ARBA" id="ARBA00001946"/>
    </source>
</evidence>
<comment type="cofactor">
    <cofactor evidence="1">
        <name>Mg(2+)</name>
        <dbReference type="ChEBI" id="CHEBI:18420"/>
    </cofactor>
</comment>
<evidence type="ECO:0000256" key="14">
    <source>
        <dbReference type="ARBA" id="ARBA00048070"/>
    </source>
</evidence>
<evidence type="ECO:0000313" key="18">
    <source>
        <dbReference type="Proteomes" id="UP000050640"/>
    </source>
</evidence>
<evidence type="ECO:0000256" key="9">
    <source>
        <dbReference type="ARBA" id="ARBA00022741"/>
    </source>
</evidence>
<dbReference type="PRINTS" id="PR00476">
    <property type="entry name" value="PHFRCTKINASE"/>
</dbReference>
<sequence>MIGAVAVSIVEKASGRDTANTLSIIWSLFFPTYNLSLCFSKAYTNEHTREACTIVDCSIEEMHKIAKECCGNNDERLYIDNMLLNTGKMGMALMVVFLLLHSIIFWFAIAASEANFVRIIKRWLQKDAKANRKIASIETFESCCEDTDVLMEKEKVSKMKNSDSLVVARNLEKWYGKLNAVKKINFHVAKGECFGLLGVNGAGKTTTFQMLTGESVSCAGDVYIHGFNIQTEWRKAYDHIGYCPQFDAIIGEMTGQETLQLFARLRGIRECDVTRVTDSMIHAVALDKYKNNLIKTYSELPDLLASDFDSEIQFQIKSVNGHEGSVMKKGKYKGQIMGLFTSGGDAPGMNSAVRAIVRVGLYLGARVFCIHEGYQGMVDGGKFIREATWETVSDIIQKGGTLIGSARCKDFRERSGRLKAAQNLIQHGITSLVCIGGDGSLTGANTFRNEWPGLVTELLNAKVISKEDAEKCKSIQIVGIVGSIDNDFCGTDMTIGTDTALHRITEAVDSVRSTAHSHQRCFVIEVMGRNCGYLAVAASLALDADFCFIPEWPPPTHWQDVLCKKLKQMREDGNRVNIVIVAEGAIDHNGSAITSNMIQDVIKKNMKYDTRITILGHIQRGGSPSVFDRLLGCRMGAEATIALMEMNDESEPCVVSIDGNQMVRIPLMKCVQRTKAVKTAMDKKDWAMALRLRGRSFRRNVEMYRTLSKIRRHEAASEGFNIAIMNVGSPCAGCNAAVMSCVRTAILQGCIPYCIYNSNEGLASGQIQRMEWNDVALWSAEGGSFLGSQPALPNDDTLPLMAKNLLRFNINSLIIIGGFNAYHTCLIFAQNRAKFPPFRIPMCVIPSTINNNVPGTAFTIGADTSLNEICKMIDKIKQSATGSKRRVFVIETMGNYCGYLATLSAMASGADAAYIYEEIFNVHELINDIRVIAEKMKTGAQRYLIVRNEKASENYTSEFIRQLFTEEGKGIFTTRTNVLGHTQQGGNPSPFDRLFAAKMGARAVVHLLGQMKEFKKTNLCHPGTATLQGLIGKYVCLTPVEELMKDADFAHRLPVEQWWMKLRPLLRILAKHDF</sequence>
<proteinExistence type="predicted"/>
<dbReference type="GO" id="GO:0005524">
    <property type="term" value="F:ATP binding"/>
    <property type="evidence" value="ECO:0007669"/>
    <property type="project" value="UniProtKB-KW"/>
</dbReference>
<dbReference type="InterPro" id="IPR003439">
    <property type="entry name" value="ABC_transporter-like_ATP-bd"/>
</dbReference>
<evidence type="ECO:0000256" key="4">
    <source>
        <dbReference type="ARBA" id="ARBA00012055"/>
    </source>
</evidence>
<organism evidence="18 19">
    <name type="scientific">Elaeophora elaphi</name>
    <dbReference type="NCBI Taxonomy" id="1147741"/>
    <lineage>
        <taxon>Eukaryota</taxon>
        <taxon>Metazoa</taxon>
        <taxon>Ecdysozoa</taxon>
        <taxon>Nematoda</taxon>
        <taxon>Chromadorea</taxon>
        <taxon>Rhabditida</taxon>
        <taxon>Spirurina</taxon>
        <taxon>Spiruromorpha</taxon>
        <taxon>Filarioidea</taxon>
        <taxon>Onchocercidae</taxon>
        <taxon>Elaeophora</taxon>
    </lineage>
</organism>
<keyword evidence="13" id="KW-0324">Glycolysis</keyword>
<dbReference type="GO" id="GO:0016887">
    <property type="term" value="F:ATP hydrolysis activity"/>
    <property type="evidence" value="ECO:0007669"/>
    <property type="project" value="InterPro"/>
</dbReference>
<keyword evidence="18" id="KW-1185">Reference proteome</keyword>
<keyword evidence="15" id="KW-1133">Transmembrane helix</keyword>
<dbReference type="GO" id="GO:0005945">
    <property type="term" value="C:6-phosphofructokinase complex"/>
    <property type="evidence" value="ECO:0007669"/>
    <property type="project" value="TreeGrafter"/>
</dbReference>
<dbReference type="AlphaFoldDB" id="A0A0R3RFF3"/>
<dbReference type="SUPFAM" id="SSF53784">
    <property type="entry name" value="Phosphofructokinase"/>
    <property type="match status" value="2"/>
</dbReference>
<accession>A0A0R3RFF3</accession>
<evidence type="ECO:0000313" key="19">
    <source>
        <dbReference type="WBParaSite" id="EEL_0000008701-mRNA-1"/>
    </source>
</evidence>
<keyword evidence="6" id="KW-0021">Allosteric enzyme</keyword>
<dbReference type="UniPathway" id="UPA00109">
    <property type="reaction ID" value="UER00182"/>
</dbReference>
<evidence type="ECO:0000259" key="17">
    <source>
        <dbReference type="Pfam" id="PF00365"/>
    </source>
</evidence>
<dbReference type="FunFam" id="3.40.50.450:FF:000064">
    <property type="entry name" value="Phosphofructokinase, platelet b"/>
    <property type="match status" value="1"/>
</dbReference>
<dbReference type="GO" id="GO:0003872">
    <property type="term" value="F:6-phosphofructokinase activity"/>
    <property type="evidence" value="ECO:0007669"/>
    <property type="project" value="UniProtKB-EC"/>
</dbReference>
<feature type="domain" description="Phosphofructokinase" evidence="17">
    <location>
        <begin position="338"/>
        <end position="640"/>
    </location>
</feature>
<dbReference type="PANTHER" id="PTHR13697:SF4">
    <property type="entry name" value="ATP-DEPENDENT 6-PHOSPHOFRUCTOKINASE"/>
    <property type="match status" value="1"/>
</dbReference>
<dbReference type="Pfam" id="PF00005">
    <property type="entry name" value="ABC_tran"/>
    <property type="match status" value="1"/>
</dbReference>
<dbReference type="Pfam" id="PF00365">
    <property type="entry name" value="PFK"/>
    <property type="match status" value="2"/>
</dbReference>